<evidence type="ECO:0000313" key="1">
    <source>
        <dbReference type="EMBL" id="CAG8819943.1"/>
    </source>
</evidence>
<comment type="caution">
    <text evidence="1">The sequence shown here is derived from an EMBL/GenBank/DDBJ whole genome shotgun (WGS) entry which is preliminary data.</text>
</comment>
<name>A0ACA9S1R6_9GLOM</name>
<reference evidence="1" key="1">
    <citation type="submission" date="2021-06" db="EMBL/GenBank/DDBJ databases">
        <authorList>
            <person name="Kallberg Y."/>
            <person name="Tangrot J."/>
            <person name="Rosling A."/>
        </authorList>
    </citation>
    <scope>NUCLEOTIDE SEQUENCE</scope>
    <source>
        <strain evidence="1">MA461A</strain>
    </source>
</reference>
<evidence type="ECO:0000313" key="2">
    <source>
        <dbReference type="Proteomes" id="UP000789920"/>
    </source>
</evidence>
<gene>
    <name evidence="1" type="ORF">RPERSI_LOCUS25246</name>
</gene>
<keyword evidence="2" id="KW-1185">Reference proteome</keyword>
<protein>
    <submittedName>
        <fullName evidence="1">16006_t:CDS:1</fullName>
    </submittedName>
</protein>
<proteinExistence type="predicted"/>
<sequence length="258" mass="30068">VDIKEMVHRIFKAIVPHTNKRNLELTLLQQINTLQTLRYLVDGGMDDRMPCYSTRSIFMPFITTSRLRSLLSGWCVNDYSLSIHHLNGISDQLQVEAAGFISTNIETTGLFEDITKAYSSYYSFEQALLETRVHFYENMSYTVFKPDGDYHTVKLKVGEIVEVTRYDESELTFGKIMSIIEHSWNDNQEYVFLCFDWLEDLNKWDSLLDCQVYHIQHNSLSRVHPISTVLQSSGIPFIHYCDSNCSFQRHDTTNAEYI</sequence>
<feature type="non-terminal residue" evidence="1">
    <location>
        <position position="1"/>
    </location>
</feature>
<feature type="non-terminal residue" evidence="1">
    <location>
        <position position="258"/>
    </location>
</feature>
<organism evidence="1 2">
    <name type="scientific">Racocetra persica</name>
    <dbReference type="NCBI Taxonomy" id="160502"/>
    <lineage>
        <taxon>Eukaryota</taxon>
        <taxon>Fungi</taxon>
        <taxon>Fungi incertae sedis</taxon>
        <taxon>Mucoromycota</taxon>
        <taxon>Glomeromycotina</taxon>
        <taxon>Glomeromycetes</taxon>
        <taxon>Diversisporales</taxon>
        <taxon>Gigasporaceae</taxon>
        <taxon>Racocetra</taxon>
    </lineage>
</organism>
<dbReference type="Proteomes" id="UP000789920">
    <property type="component" value="Unassembled WGS sequence"/>
</dbReference>
<accession>A0ACA9S1R6</accession>
<dbReference type="EMBL" id="CAJVQC010082950">
    <property type="protein sequence ID" value="CAG8819943.1"/>
    <property type="molecule type" value="Genomic_DNA"/>
</dbReference>